<sequence length="116" mass="13635">MEEREAYKAAAQQTSIFDKELAELEPSPFDFRFQFEDDDGRHDYQNGDWETHAMFWRWQAEYGEAGALDRMRAVYDEQYPSKGMAFALGNQAKRPQTWQLLGVIRLDEMTQPDLFG</sequence>
<dbReference type="AlphaFoldDB" id="A0A0E4BP21"/>
<name>A0A0E4BP21_9BRAD</name>
<evidence type="ECO:0000313" key="2">
    <source>
        <dbReference type="Proteomes" id="UP000063308"/>
    </source>
</evidence>
<proteinExistence type="predicted"/>
<protein>
    <submittedName>
        <fullName evidence="1">Uncharacterized protein</fullName>
    </submittedName>
</protein>
<dbReference type="Proteomes" id="UP000063308">
    <property type="component" value="Chromosome"/>
</dbReference>
<reference evidence="1 2" key="1">
    <citation type="submission" date="2014-11" db="EMBL/GenBank/DDBJ databases">
        <title>Symbiosis island explosion on the genome of extra-slow-growing strains of soybean bradyrhizobia with massive insertion sequences.</title>
        <authorList>
            <person name="Iida T."/>
            <person name="Minamisawa K."/>
        </authorList>
    </citation>
    <scope>NUCLEOTIDE SEQUENCE [LARGE SCALE GENOMIC DNA]</scope>
    <source>
        <strain evidence="1 2">NK6</strain>
    </source>
</reference>
<dbReference type="EMBL" id="AP014685">
    <property type="protein sequence ID" value="BAR57077.1"/>
    <property type="molecule type" value="Genomic_DNA"/>
</dbReference>
<gene>
    <name evidence="1" type="ORF">NK6_3905</name>
</gene>
<evidence type="ECO:0000313" key="1">
    <source>
        <dbReference type="EMBL" id="BAR57077.1"/>
    </source>
</evidence>
<organism evidence="1 2">
    <name type="scientific">Bradyrhizobium diazoefficiens</name>
    <dbReference type="NCBI Taxonomy" id="1355477"/>
    <lineage>
        <taxon>Bacteria</taxon>
        <taxon>Pseudomonadati</taxon>
        <taxon>Pseudomonadota</taxon>
        <taxon>Alphaproteobacteria</taxon>
        <taxon>Hyphomicrobiales</taxon>
        <taxon>Nitrobacteraceae</taxon>
        <taxon>Bradyrhizobium</taxon>
    </lineage>
</organism>
<accession>A0A0E4BP21</accession>